<keyword evidence="4" id="KW-1185">Reference proteome</keyword>
<keyword evidence="2" id="KW-0812">Transmembrane</keyword>
<reference evidence="3 4" key="1">
    <citation type="submission" date="2014-04" db="EMBL/GenBank/DDBJ databases">
        <authorList>
            <consortium name="DOE Joint Genome Institute"/>
            <person name="Kuo A."/>
            <person name="Martino E."/>
            <person name="Perotto S."/>
            <person name="Kohler A."/>
            <person name="Nagy L.G."/>
            <person name="Floudas D."/>
            <person name="Copeland A."/>
            <person name="Barry K.W."/>
            <person name="Cichocki N."/>
            <person name="Veneault-Fourrey C."/>
            <person name="LaButti K."/>
            <person name="Lindquist E.A."/>
            <person name="Lipzen A."/>
            <person name="Lundell T."/>
            <person name="Morin E."/>
            <person name="Murat C."/>
            <person name="Sun H."/>
            <person name="Tunlid A."/>
            <person name="Henrissat B."/>
            <person name="Grigoriev I.V."/>
            <person name="Hibbett D.S."/>
            <person name="Martin F."/>
            <person name="Nordberg H.P."/>
            <person name="Cantor M.N."/>
            <person name="Hua S.X."/>
        </authorList>
    </citation>
    <scope>NUCLEOTIDE SEQUENCE [LARGE SCALE GENOMIC DNA]</scope>
    <source>
        <strain evidence="3 4">Zn</strain>
    </source>
</reference>
<evidence type="ECO:0000313" key="4">
    <source>
        <dbReference type="Proteomes" id="UP000054321"/>
    </source>
</evidence>
<dbReference type="PANTHER" id="PTHR40018">
    <property type="entry name" value="[PSI+] INDUCTION PROTEIN 2"/>
    <property type="match status" value="1"/>
</dbReference>
<dbReference type="STRING" id="913774.A0A0C3DR41"/>
<feature type="compositionally biased region" description="Pro residues" evidence="1">
    <location>
        <begin position="364"/>
        <end position="377"/>
    </location>
</feature>
<dbReference type="InParanoid" id="A0A0C3DR41"/>
<protein>
    <recommendedName>
        <fullName evidence="5">Fibroin-3 related protein</fullName>
    </recommendedName>
</protein>
<feature type="compositionally biased region" description="Gly residues" evidence="1">
    <location>
        <begin position="271"/>
        <end position="282"/>
    </location>
</feature>
<reference evidence="4" key="2">
    <citation type="submission" date="2015-01" db="EMBL/GenBank/DDBJ databases">
        <title>Evolutionary Origins and Diversification of the Mycorrhizal Mutualists.</title>
        <authorList>
            <consortium name="DOE Joint Genome Institute"/>
            <consortium name="Mycorrhizal Genomics Consortium"/>
            <person name="Kohler A."/>
            <person name="Kuo A."/>
            <person name="Nagy L.G."/>
            <person name="Floudas D."/>
            <person name="Copeland A."/>
            <person name="Barry K.W."/>
            <person name="Cichocki N."/>
            <person name="Veneault-Fourrey C."/>
            <person name="LaButti K."/>
            <person name="Lindquist E.A."/>
            <person name="Lipzen A."/>
            <person name="Lundell T."/>
            <person name="Morin E."/>
            <person name="Murat C."/>
            <person name="Riley R."/>
            <person name="Ohm R."/>
            <person name="Sun H."/>
            <person name="Tunlid A."/>
            <person name="Henrissat B."/>
            <person name="Grigoriev I.V."/>
            <person name="Hibbett D.S."/>
            <person name="Martin F."/>
        </authorList>
    </citation>
    <scope>NUCLEOTIDE SEQUENCE [LARGE SCALE GENOMIC DNA]</scope>
    <source>
        <strain evidence="4">Zn</strain>
    </source>
</reference>
<dbReference type="PANTHER" id="PTHR40018:SF1">
    <property type="entry name" value="[PSI+] INDUCTION PROTEIN 2"/>
    <property type="match status" value="1"/>
</dbReference>
<feature type="region of interest" description="Disordered" evidence="1">
    <location>
        <begin position="160"/>
        <end position="197"/>
    </location>
</feature>
<dbReference type="OrthoDB" id="5401332at2759"/>
<evidence type="ECO:0000256" key="1">
    <source>
        <dbReference type="SAM" id="MobiDB-lite"/>
    </source>
</evidence>
<accession>A0A0C3DR41</accession>
<dbReference type="Proteomes" id="UP000054321">
    <property type="component" value="Unassembled WGS sequence"/>
</dbReference>
<dbReference type="EMBL" id="KN832872">
    <property type="protein sequence ID" value="KIN04523.1"/>
    <property type="molecule type" value="Genomic_DNA"/>
</dbReference>
<dbReference type="GO" id="GO:0005935">
    <property type="term" value="C:cellular bud neck"/>
    <property type="evidence" value="ECO:0007669"/>
    <property type="project" value="TreeGrafter"/>
</dbReference>
<keyword evidence="2" id="KW-0472">Membrane</keyword>
<keyword evidence="2" id="KW-1133">Transmembrane helix</keyword>
<gene>
    <name evidence="3" type="ORF">OIDMADRAFT_176922</name>
</gene>
<dbReference type="AlphaFoldDB" id="A0A0C3DR41"/>
<feature type="compositionally biased region" description="Acidic residues" evidence="1">
    <location>
        <begin position="181"/>
        <end position="190"/>
    </location>
</feature>
<dbReference type="GO" id="GO:0005886">
    <property type="term" value="C:plasma membrane"/>
    <property type="evidence" value="ECO:0007669"/>
    <property type="project" value="TreeGrafter"/>
</dbReference>
<feature type="compositionally biased region" description="Polar residues" evidence="1">
    <location>
        <begin position="250"/>
        <end position="262"/>
    </location>
</feature>
<feature type="compositionally biased region" description="Low complexity" evidence="1">
    <location>
        <begin position="448"/>
        <end position="464"/>
    </location>
</feature>
<feature type="region of interest" description="Disordered" evidence="1">
    <location>
        <begin position="204"/>
        <end position="223"/>
    </location>
</feature>
<dbReference type="HOGENOM" id="CLU_022094_0_0_1"/>
<dbReference type="InterPro" id="IPR037504">
    <property type="entry name" value="PSI_induc_2"/>
</dbReference>
<evidence type="ECO:0008006" key="5">
    <source>
        <dbReference type="Google" id="ProtNLM"/>
    </source>
</evidence>
<feature type="transmembrane region" description="Helical" evidence="2">
    <location>
        <begin position="55"/>
        <end position="76"/>
    </location>
</feature>
<evidence type="ECO:0000313" key="3">
    <source>
        <dbReference type="EMBL" id="KIN04523.1"/>
    </source>
</evidence>
<organism evidence="3 4">
    <name type="scientific">Oidiodendron maius (strain Zn)</name>
    <dbReference type="NCBI Taxonomy" id="913774"/>
    <lineage>
        <taxon>Eukaryota</taxon>
        <taxon>Fungi</taxon>
        <taxon>Dikarya</taxon>
        <taxon>Ascomycota</taxon>
        <taxon>Pezizomycotina</taxon>
        <taxon>Leotiomycetes</taxon>
        <taxon>Leotiomycetes incertae sedis</taxon>
        <taxon>Myxotrichaceae</taxon>
        <taxon>Oidiodendron</taxon>
    </lineage>
</organism>
<evidence type="ECO:0000256" key="2">
    <source>
        <dbReference type="SAM" id="Phobius"/>
    </source>
</evidence>
<name>A0A0C3DR41_OIDMZ</name>
<sequence>MPRINIAMERSLRRGVGSYVLDSLLRPRGAVDEIDSVKNTFSSWSNCMAKTYCKWPVIVAIIIGGLIVFSVLWCIIRCACCGMSCCCTCFSFLKCCDCCGGCCDGKRDRPHKHLDEPSSYNPHQGYQPTPMMGGGLGGKPAYEPPQFAQFEVGKTGHAISEDALPPMPSWETAQKKHVAEEEKDAVELGDLDPATGQRLPLMAGAAGAGMTSPPTPSNEFAAGPYAAGAADARLGMPGTPRGGPEDPYGQNRNAFNQNTQGYRGTPSPGPGMMGGRGYGPGHNGMDNYGPLRGASPGPNNGFADAAVGGYGQAQGQYPNDRRPFPPQPVRQFSNGSARPLNPGRQYSAGPYQQDGYQQNGYPRNGPPRGPGRSPPPANTGGFDFGIDNQQHQYSTRPSPPPQQPSYGSQGRSYSPAPRNGGGYSTGPPSYATRTPPPQEQHSYQAYVPPSESRAAAPASSAAGGRAREPEHWDPVQQ</sequence>
<feature type="region of interest" description="Disordered" evidence="1">
    <location>
        <begin position="231"/>
        <end position="477"/>
    </location>
</feature>
<feature type="compositionally biased region" description="Basic and acidic residues" evidence="1">
    <location>
        <begin position="465"/>
        <end position="477"/>
    </location>
</feature>
<proteinExistence type="predicted"/>
<feature type="compositionally biased region" description="Low complexity" evidence="1">
    <location>
        <begin position="404"/>
        <end position="415"/>
    </location>
</feature>